<reference evidence="4" key="1">
    <citation type="journal article" date="2019" name="Int. J. Syst. Evol. Microbiol.">
        <title>The Global Catalogue of Microorganisms (GCM) 10K type strain sequencing project: providing services to taxonomists for standard genome sequencing and annotation.</title>
        <authorList>
            <consortium name="The Broad Institute Genomics Platform"/>
            <consortium name="The Broad Institute Genome Sequencing Center for Infectious Disease"/>
            <person name="Wu L."/>
            <person name="Ma J."/>
        </authorList>
    </citation>
    <scope>NUCLEOTIDE SEQUENCE [LARGE SCALE GENOMIC DNA]</scope>
    <source>
        <strain evidence="4">JCM 17563</strain>
    </source>
</reference>
<proteinExistence type="predicted"/>
<dbReference type="InterPro" id="IPR042047">
    <property type="entry name" value="SleB_dom1"/>
</dbReference>
<evidence type="ECO:0000313" key="3">
    <source>
        <dbReference type="EMBL" id="GAA4022759.1"/>
    </source>
</evidence>
<dbReference type="EMBL" id="BAABBQ010000001">
    <property type="protein sequence ID" value="GAA4022759.1"/>
    <property type="molecule type" value="Genomic_DNA"/>
</dbReference>
<evidence type="ECO:0000256" key="1">
    <source>
        <dbReference type="SAM" id="SignalP"/>
    </source>
</evidence>
<dbReference type="Gene3D" id="1.10.10.2520">
    <property type="entry name" value="Cell wall hydrolase SleB, domain 1"/>
    <property type="match status" value="1"/>
</dbReference>
<evidence type="ECO:0000259" key="2">
    <source>
        <dbReference type="Pfam" id="PF07486"/>
    </source>
</evidence>
<comment type="caution">
    <text evidence="3">The sequence shown here is derived from an EMBL/GenBank/DDBJ whole genome shotgun (WGS) entry which is preliminary data.</text>
</comment>
<protein>
    <recommendedName>
        <fullName evidence="2">Cell wall hydrolase SleB domain-containing protein</fullName>
    </recommendedName>
</protein>
<organism evidence="3 4">
    <name type="scientific">Sphingomonas swuensis</name>
    <dbReference type="NCBI Taxonomy" id="977800"/>
    <lineage>
        <taxon>Bacteria</taxon>
        <taxon>Pseudomonadati</taxon>
        <taxon>Pseudomonadota</taxon>
        <taxon>Alphaproteobacteria</taxon>
        <taxon>Sphingomonadales</taxon>
        <taxon>Sphingomonadaceae</taxon>
        <taxon>Sphingomonas</taxon>
    </lineage>
</organism>
<feature type="signal peptide" evidence="1">
    <location>
        <begin position="1"/>
        <end position="29"/>
    </location>
</feature>
<feature type="domain" description="Cell wall hydrolase SleB" evidence="2">
    <location>
        <begin position="147"/>
        <end position="253"/>
    </location>
</feature>
<name>A0ABP7T8X1_9SPHN</name>
<sequence>MTKRFALGRAPAIAAFCLTLAGVASPASAQLATISAIPVSTIAPAATAGKVLAPVRPAATVLVPAPATATIATAASITPSPIGRAAVLSTTPRPTTAGINPPAGVAEVRPAVTHAGLWPMVWAKQTGAALTEQEECVAIAVYHEARGEPLDGQLAVAEVIMNRAASGRYPASWCEVVKQPWQFSFVNPRSGHMPAVKRESAAWAYAQAITRIAAGHFADALPSDVLWYHADYVAPSWGRRLAKVEKIGAHIFYRAA</sequence>
<gene>
    <name evidence="3" type="ORF">GCM10022280_24300</name>
</gene>
<dbReference type="Pfam" id="PF07486">
    <property type="entry name" value="Hydrolase_2"/>
    <property type="match status" value="1"/>
</dbReference>
<keyword evidence="4" id="KW-1185">Reference proteome</keyword>
<feature type="chain" id="PRO_5046611283" description="Cell wall hydrolase SleB domain-containing protein" evidence="1">
    <location>
        <begin position="30"/>
        <end position="256"/>
    </location>
</feature>
<dbReference type="Proteomes" id="UP001500235">
    <property type="component" value="Unassembled WGS sequence"/>
</dbReference>
<dbReference type="RefSeq" id="WP_344707657.1">
    <property type="nucleotide sequence ID" value="NZ_BAABBQ010000001.1"/>
</dbReference>
<dbReference type="InterPro" id="IPR011105">
    <property type="entry name" value="Cell_wall_hydrolase_SleB"/>
</dbReference>
<accession>A0ABP7T8X1</accession>
<keyword evidence="1" id="KW-0732">Signal</keyword>
<evidence type="ECO:0000313" key="4">
    <source>
        <dbReference type="Proteomes" id="UP001500235"/>
    </source>
</evidence>